<feature type="chain" id="PRO_5037514287" evidence="10">
    <location>
        <begin position="25"/>
        <end position="825"/>
    </location>
</feature>
<evidence type="ECO:0000256" key="6">
    <source>
        <dbReference type="ARBA" id="ARBA00023136"/>
    </source>
</evidence>
<keyword evidence="14" id="KW-1185">Reference proteome</keyword>
<comment type="subcellular location">
    <subcellularLocation>
        <location evidence="1 8">Cell outer membrane</location>
        <topology evidence="1 8">Multi-pass membrane protein</topology>
    </subcellularLocation>
</comment>
<dbReference type="Pfam" id="PF07715">
    <property type="entry name" value="Plug"/>
    <property type="match status" value="1"/>
</dbReference>
<dbReference type="CDD" id="cd01347">
    <property type="entry name" value="ligand_gated_channel"/>
    <property type="match status" value="1"/>
</dbReference>
<dbReference type="Gene3D" id="2.170.130.10">
    <property type="entry name" value="TonB-dependent receptor, plug domain"/>
    <property type="match status" value="1"/>
</dbReference>
<keyword evidence="3 8" id="KW-1134">Transmembrane beta strand</keyword>
<dbReference type="GO" id="GO:0009279">
    <property type="term" value="C:cell outer membrane"/>
    <property type="evidence" value="ECO:0007669"/>
    <property type="project" value="UniProtKB-SubCell"/>
</dbReference>
<evidence type="ECO:0000256" key="3">
    <source>
        <dbReference type="ARBA" id="ARBA00022452"/>
    </source>
</evidence>
<dbReference type="InterPro" id="IPR037066">
    <property type="entry name" value="Plug_dom_sf"/>
</dbReference>
<evidence type="ECO:0000256" key="2">
    <source>
        <dbReference type="ARBA" id="ARBA00022448"/>
    </source>
</evidence>
<keyword evidence="7 8" id="KW-0998">Cell outer membrane</keyword>
<dbReference type="PANTHER" id="PTHR47234">
    <property type="match status" value="1"/>
</dbReference>
<gene>
    <name evidence="13" type="ORF">HC757_06985</name>
</gene>
<keyword evidence="10" id="KW-0732">Signal</keyword>
<evidence type="ECO:0000313" key="14">
    <source>
        <dbReference type="Proteomes" id="UP000737113"/>
    </source>
</evidence>
<dbReference type="AlphaFoldDB" id="A0A972FRQ5"/>
<dbReference type="InterPro" id="IPR039426">
    <property type="entry name" value="TonB-dep_rcpt-like"/>
</dbReference>
<dbReference type="Pfam" id="PF00593">
    <property type="entry name" value="TonB_dep_Rec_b-barrel"/>
    <property type="match status" value="1"/>
</dbReference>
<dbReference type="PROSITE" id="PS52016">
    <property type="entry name" value="TONB_DEPENDENT_REC_3"/>
    <property type="match status" value="1"/>
</dbReference>
<reference evidence="13" key="1">
    <citation type="submission" date="2020-04" db="EMBL/GenBank/DDBJ databases">
        <title>Description of Shewanella salipaludis sp. nov., isolated from a salt marsh.</title>
        <authorList>
            <person name="Park S."/>
            <person name="Yoon J.-H."/>
        </authorList>
    </citation>
    <scope>NUCLEOTIDE SEQUENCE</scope>
    <source>
        <strain evidence="13">SHSM-M6</strain>
    </source>
</reference>
<keyword evidence="13" id="KW-0675">Receptor</keyword>
<dbReference type="InterPro" id="IPR036942">
    <property type="entry name" value="Beta-barrel_TonB_sf"/>
</dbReference>
<organism evidence="13 14">
    <name type="scientific">Shewanella salipaludis</name>
    <dbReference type="NCBI Taxonomy" id="2723052"/>
    <lineage>
        <taxon>Bacteria</taxon>
        <taxon>Pseudomonadati</taxon>
        <taxon>Pseudomonadota</taxon>
        <taxon>Gammaproteobacteria</taxon>
        <taxon>Alteromonadales</taxon>
        <taxon>Shewanellaceae</taxon>
        <taxon>Shewanella</taxon>
    </lineage>
</organism>
<dbReference type="InterPro" id="IPR000531">
    <property type="entry name" value="Beta-barrel_TonB"/>
</dbReference>
<evidence type="ECO:0000256" key="8">
    <source>
        <dbReference type="PROSITE-ProRule" id="PRU01360"/>
    </source>
</evidence>
<keyword evidence="4 8" id="KW-0812">Transmembrane</keyword>
<protein>
    <submittedName>
        <fullName evidence="13">TonB-dependent receptor</fullName>
    </submittedName>
</protein>
<dbReference type="EMBL" id="JAAXYH010000003">
    <property type="protein sequence ID" value="NMH64915.1"/>
    <property type="molecule type" value="Genomic_DNA"/>
</dbReference>
<evidence type="ECO:0000256" key="4">
    <source>
        <dbReference type="ARBA" id="ARBA00022692"/>
    </source>
</evidence>
<accession>A0A972FRQ5</accession>
<evidence type="ECO:0000256" key="9">
    <source>
        <dbReference type="RuleBase" id="RU003357"/>
    </source>
</evidence>
<evidence type="ECO:0000313" key="13">
    <source>
        <dbReference type="EMBL" id="NMH64915.1"/>
    </source>
</evidence>
<sequence length="825" mass="88457">MVRLSPLAASIAALCLGASFQVLAAEDAPQATGQKKIEVITTIGTRVSGRMATESPAPVDIIGEEQLAQSGATELGRALQIAAPSFNFSSTTVSDGSDIIRPATLRGLGPDQVLVLVNGKRRHQQALVNTQETVGKGSAGYDINAIPLSAVKRVEVLRDGAAAQYGSDAIAGVINIVLKDSSEAGSLRVEAGQTYEGDGENLVLAANKGFALGDAGFINLSLEYRDRGETNRAGPATLELTGGNLIGKWWDENDQSVVRLHIGDAESKNLYAWVNGGYDLSDTTELYFFGGYSSRDGESAGFFRGPGSDRTIPELYPEGFLPQLSTNVDDTSAAAGLRGDLNEDWKWDVGAVWGRSEFSFNSNNSANVSWYYEPKPDNSGIYGETPTSAHDGTLIFEQTTVNADINGSVDWGANLEPLYLAFGLELRQDAYQIVAGDPWSYSYGRNNGTTPILHSDTGTPVMAGIQGFPGFGPKQAVDQDRSSYALYADAETNLTDELLVGAAVRYEHYQMAGDNVSGKLSSRYEFNDSFSIRGTVSSGFRAPGVQQINYSQVLTNLVNGELVETGTVANSSPVAAEFGIENLDVETSLSYSIGMVAEPIDDLKLSLDIFQIDIDDRIVISDPLTADIGPEVAAALAANRLGAAQFFTNSVDTRTRGLDLVATYDISLDHGADLKLAAALSLVDNEVKAIHSKSSIIPAETLFGDVQKLRLEEGQPGEKLNLSVIYQLSDWEVALNNTYYGEVSGQAFGSKKTWSGKWLTDLSVSYQATDELRLTIGGTNIFDVYPDKWGEEGDVYSQAGFTYGWETLPFGINGGAYYAKAVYSF</sequence>
<name>A0A972FRQ5_9GAMM</name>
<feature type="domain" description="TonB-dependent receptor plug" evidence="12">
    <location>
        <begin position="54"/>
        <end position="173"/>
    </location>
</feature>
<proteinExistence type="inferred from homology"/>
<dbReference type="Proteomes" id="UP000737113">
    <property type="component" value="Unassembled WGS sequence"/>
</dbReference>
<keyword evidence="6 8" id="KW-0472">Membrane</keyword>
<comment type="caution">
    <text evidence="13">The sequence shown here is derived from an EMBL/GenBank/DDBJ whole genome shotgun (WGS) entry which is preliminary data.</text>
</comment>
<keyword evidence="2 8" id="KW-0813">Transport</keyword>
<evidence type="ECO:0000259" key="12">
    <source>
        <dbReference type="Pfam" id="PF07715"/>
    </source>
</evidence>
<evidence type="ECO:0000256" key="1">
    <source>
        <dbReference type="ARBA" id="ARBA00004571"/>
    </source>
</evidence>
<feature type="domain" description="TonB-dependent receptor-like beta-barrel" evidence="11">
    <location>
        <begin position="282"/>
        <end position="781"/>
    </location>
</feature>
<comment type="similarity">
    <text evidence="8 9">Belongs to the TonB-dependent receptor family.</text>
</comment>
<evidence type="ECO:0000256" key="10">
    <source>
        <dbReference type="SAM" id="SignalP"/>
    </source>
</evidence>
<dbReference type="InterPro" id="IPR012910">
    <property type="entry name" value="Plug_dom"/>
</dbReference>
<evidence type="ECO:0000256" key="7">
    <source>
        <dbReference type="ARBA" id="ARBA00023237"/>
    </source>
</evidence>
<dbReference type="SUPFAM" id="SSF56935">
    <property type="entry name" value="Porins"/>
    <property type="match status" value="1"/>
</dbReference>
<keyword evidence="5 9" id="KW-0798">TonB box</keyword>
<dbReference type="Gene3D" id="2.40.170.20">
    <property type="entry name" value="TonB-dependent receptor, beta-barrel domain"/>
    <property type="match status" value="1"/>
</dbReference>
<evidence type="ECO:0000259" key="11">
    <source>
        <dbReference type="Pfam" id="PF00593"/>
    </source>
</evidence>
<evidence type="ECO:0000256" key="5">
    <source>
        <dbReference type="ARBA" id="ARBA00023077"/>
    </source>
</evidence>
<dbReference type="PANTHER" id="PTHR47234:SF3">
    <property type="entry name" value="SECRETIN_TONB SHORT N-TERMINAL DOMAIN-CONTAINING PROTEIN"/>
    <property type="match status" value="1"/>
</dbReference>
<feature type="signal peptide" evidence="10">
    <location>
        <begin position="1"/>
        <end position="24"/>
    </location>
</feature>